<dbReference type="PROSITE" id="PS51832">
    <property type="entry name" value="HD_GYP"/>
    <property type="match status" value="1"/>
</dbReference>
<sequence>MSVHVIADSRDKLSTLRLLLPPRLDASFALLGETIDIPLLPDSLVVAVDIRVVDQIAALKRMMLKLGGARNRIFLIDGRSHLLSAQAYALGATRVLHNPVSARQLAGQLVDQVVLSASSGSAVRDATLSASIGASAIASMFSAVGGGTPVEKAAVEDAANRIAETVIDHGLTNWLTTVRRHHEGTFQHCLLVTGVAVDFGQTLGVSAVDIRRLSVAAMFHDIGKASIPLAVLDKPGKLDTDERALIETHPQSGYDVLKQTSGVAPEVLRAVRQHHEFLDGSGYPDGLSGQSIPDLVRLLTISDIFAALIEDRRYKPCMPRDQAYDILLQMRGKLEAPLVSAFRQVAFGQ</sequence>
<accession>A0A933S202</accession>
<evidence type="ECO:0000313" key="3">
    <source>
        <dbReference type="Proteomes" id="UP000782519"/>
    </source>
</evidence>
<dbReference type="PANTHER" id="PTHR43155">
    <property type="entry name" value="CYCLIC DI-GMP PHOSPHODIESTERASE PA4108-RELATED"/>
    <property type="match status" value="1"/>
</dbReference>
<dbReference type="EMBL" id="JACRJB010000074">
    <property type="protein sequence ID" value="MBI5132925.1"/>
    <property type="molecule type" value="Genomic_DNA"/>
</dbReference>
<dbReference type="InterPro" id="IPR037522">
    <property type="entry name" value="HD_GYP_dom"/>
</dbReference>
<dbReference type="SUPFAM" id="SSF109604">
    <property type="entry name" value="HD-domain/PDEase-like"/>
    <property type="match status" value="1"/>
</dbReference>
<evidence type="ECO:0000313" key="2">
    <source>
        <dbReference type="EMBL" id="MBI5132925.1"/>
    </source>
</evidence>
<dbReference type="GO" id="GO:0008081">
    <property type="term" value="F:phosphoric diester hydrolase activity"/>
    <property type="evidence" value="ECO:0007669"/>
    <property type="project" value="UniProtKB-ARBA"/>
</dbReference>
<dbReference type="Pfam" id="PF13487">
    <property type="entry name" value="HD_5"/>
    <property type="match status" value="1"/>
</dbReference>
<protein>
    <submittedName>
        <fullName evidence="2">HD domain-containing protein</fullName>
    </submittedName>
</protein>
<gene>
    <name evidence="2" type="ORF">HZA66_26090</name>
</gene>
<dbReference type="NCBIfam" id="TIGR00277">
    <property type="entry name" value="HDIG"/>
    <property type="match status" value="1"/>
</dbReference>
<name>A0A933S202_RHOPL</name>
<organism evidence="2 3">
    <name type="scientific">Rhodopseudomonas palustris</name>
    <dbReference type="NCBI Taxonomy" id="1076"/>
    <lineage>
        <taxon>Bacteria</taxon>
        <taxon>Pseudomonadati</taxon>
        <taxon>Pseudomonadota</taxon>
        <taxon>Alphaproteobacteria</taxon>
        <taxon>Hyphomicrobiales</taxon>
        <taxon>Nitrobacteraceae</taxon>
        <taxon>Rhodopseudomonas</taxon>
    </lineage>
</organism>
<reference evidence="2" key="1">
    <citation type="submission" date="2020-07" db="EMBL/GenBank/DDBJ databases">
        <title>Huge and variable diversity of episymbiotic CPR bacteria and DPANN archaea in groundwater ecosystems.</title>
        <authorList>
            <person name="He C.Y."/>
            <person name="Keren R."/>
            <person name="Whittaker M."/>
            <person name="Farag I.F."/>
            <person name="Doudna J."/>
            <person name="Cate J.H.D."/>
            <person name="Banfield J.F."/>
        </authorList>
    </citation>
    <scope>NUCLEOTIDE SEQUENCE</scope>
    <source>
        <strain evidence="2">NC_groundwater_1818_Pr3_B-0.1um_66_35</strain>
    </source>
</reference>
<evidence type="ECO:0000259" key="1">
    <source>
        <dbReference type="PROSITE" id="PS51832"/>
    </source>
</evidence>
<feature type="domain" description="HD-GYP" evidence="1">
    <location>
        <begin position="163"/>
        <end position="349"/>
    </location>
</feature>
<dbReference type="CDD" id="cd00077">
    <property type="entry name" value="HDc"/>
    <property type="match status" value="1"/>
</dbReference>
<dbReference type="AlphaFoldDB" id="A0A933S202"/>
<dbReference type="PANTHER" id="PTHR43155:SF2">
    <property type="entry name" value="CYCLIC DI-GMP PHOSPHODIESTERASE PA4108"/>
    <property type="match status" value="1"/>
</dbReference>
<dbReference type="Proteomes" id="UP000782519">
    <property type="component" value="Unassembled WGS sequence"/>
</dbReference>
<comment type="caution">
    <text evidence="2">The sequence shown here is derived from an EMBL/GenBank/DDBJ whole genome shotgun (WGS) entry which is preliminary data.</text>
</comment>
<proteinExistence type="predicted"/>
<dbReference type="Gene3D" id="1.10.3210.10">
    <property type="entry name" value="Hypothetical protein af1432"/>
    <property type="match status" value="1"/>
</dbReference>
<dbReference type="SMART" id="SM00471">
    <property type="entry name" value="HDc"/>
    <property type="match status" value="1"/>
</dbReference>
<dbReference type="InterPro" id="IPR006675">
    <property type="entry name" value="HDIG_dom"/>
</dbReference>
<dbReference type="InterPro" id="IPR003607">
    <property type="entry name" value="HD/PDEase_dom"/>
</dbReference>